<reference evidence="2 3" key="1">
    <citation type="submission" date="2014-08" db="EMBL/GenBank/DDBJ databases">
        <title>Chaperone-usher fimbriae in a diverse selection of Gallibacterium genomes.</title>
        <authorList>
            <person name="Kudirkiene E."/>
            <person name="Bager R.J."/>
            <person name="Johnson T.J."/>
            <person name="Bojesen A.M."/>
        </authorList>
    </citation>
    <scope>NUCLEOTIDE SEQUENCE [LARGE SCALE GENOMIC DNA]</scope>
    <source>
        <strain evidence="2 3">20558/3kl.</strain>
    </source>
</reference>
<evidence type="ECO:0000256" key="1">
    <source>
        <dbReference type="SAM" id="Phobius"/>
    </source>
</evidence>
<dbReference type="RefSeq" id="WP_039084036.1">
    <property type="nucleotide sequence ID" value="NZ_JPXS01000027.1"/>
</dbReference>
<keyword evidence="1" id="KW-1133">Transmembrane helix</keyword>
<sequence length="228" mass="26720">MIPKIFTSDTQYIPDEINLKKASSNDYWELHRMATAFKDNKDWEGALACLKVAKYLSVTIGGSITTQSLLRLPLFLQQAGKFEEAKFELQDLYESAEAIAKQQSIGITHNQALFQQKFKALFLEYLFDKARLIYKRQKLLPQSEEFAQTSKTYQSEVTYINELLEKQCQIDREEYYNSLDNEDEEDDDILLIDDKKNETFTKKEEIFYSIIGWSFIIGIGWLIIHFIF</sequence>
<name>A0A0A2XHQ7_9PAST</name>
<keyword evidence="1" id="KW-0812">Transmembrane</keyword>
<evidence type="ECO:0000313" key="3">
    <source>
        <dbReference type="Proteomes" id="UP000030526"/>
    </source>
</evidence>
<comment type="caution">
    <text evidence="2">The sequence shown here is derived from an EMBL/GenBank/DDBJ whole genome shotgun (WGS) entry which is preliminary data.</text>
</comment>
<evidence type="ECO:0000313" key="2">
    <source>
        <dbReference type="EMBL" id="KGQ31921.1"/>
    </source>
</evidence>
<dbReference type="Proteomes" id="UP000030526">
    <property type="component" value="Unassembled WGS sequence"/>
</dbReference>
<dbReference type="EMBL" id="JPXS01000027">
    <property type="protein sequence ID" value="KGQ31921.1"/>
    <property type="molecule type" value="Genomic_DNA"/>
</dbReference>
<accession>A0A0A2XHQ7</accession>
<proteinExistence type="predicted"/>
<organism evidence="2 3">
    <name type="scientific">Gallibacterium anatis</name>
    <dbReference type="NCBI Taxonomy" id="750"/>
    <lineage>
        <taxon>Bacteria</taxon>
        <taxon>Pseudomonadati</taxon>
        <taxon>Pseudomonadota</taxon>
        <taxon>Gammaproteobacteria</taxon>
        <taxon>Pasteurellales</taxon>
        <taxon>Pasteurellaceae</taxon>
        <taxon>Gallibacterium</taxon>
    </lineage>
</organism>
<keyword evidence="1" id="KW-0472">Membrane</keyword>
<feature type="transmembrane region" description="Helical" evidence="1">
    <location>
        <begin position="206"/>
        <end position="227"/>
    </location>
</feature>
<dbReference type="AlphaFoldDB" id="A0A0A2XHQ7"/>
<evidence type="ECO:0008006" key="4">
    <source>
        <dbReference type="Google" id="ProtNLM"/>
    </source>
</evidence>
<protein>
    <recommendedName>
        <fullName evidence="4">Tetratricopeptide repeat protein</fullName>
    </recommendedName>
</protein>
<gene>
    <name evidence="2" type="ORF">JP32_06035</name>
</gene>